<sequence>MASHDEYCNELREWFLQLEQTSNVQHISSAKEETRITDISPNHVAVNTSPVIDPDDCEGATVQAADLVAKADPATTEEAPITLEIVHAPATLAASAPSAIWVINSDNRDGAISTVKNVIPATSTEVFASGVLDVMEETAMIIFPKVDAPIALEILLAFVDNNSNMEAVATTATLVAMEEVAWANDINKGVIASLDTNPNNISHPLIDIILGASVMPMPSGNFELKRHIRSDFVNNTKSPTASKDRFCPPLHDFITTSFMGILVFTYLLHFTDHLHLFITYILGLIFIGCLQGKQQVNLYTDGLQEPLKTEVELAKPADMEKAMSRTRAYGHHAIVVAGHAKSVAPGTSVPLPLISTDTLKEQTIGTTNSKHFTFISWMFVAYYLVLLLLPKSSTTHDGHLVLHNMHEGTPPFMAQLTILVTGGALFTPYEPWVDTLWQAPHDEHDFAAIMDDALHIDDVLNSGVTHDFIDVTVANNMQLQHRCALLALTLTSRDRVMRRIICPKLPIVINRDNFFGTPRLASLGPVIMDFTALCMSFFIDGQRLSFLVACLHRLLAALLKHGEEALLRQVVVGFHGLPQHEPLLPQEILFLQEMPNTSIDVADVKSLKGGKEMKMDVLVMENLLFERHVTRLYDLKGSTRSRYNPDSNGSDKVLLDQNLIEAMPTSPIFVGNKAKRLLERAVWNDTAFLASIDVMDYSLLVGVDERRHELVMGIIDFMRQYTWDKHLETWVKASGILGGPKNVSPTVISPKQYKKRFRKAMSAYFLVVPDQWSPPVISLGKQVTESGQDNDQFHSMESRHMQNL</sequence>
<evidence type="ECO:0000313" key="6">
    <source>
        <dbReference type="EMBL" id="GJN40994.1"/>
    </source>
</evidence>
<keyword evidence="2" id="KW-0808">Transferase</keyword>
<evidence type="ECO:0000313" key="5">
    <source>
        <dbReference type="EMBL" id="GJN40896.1"/>
    </source>
</evidence>
<keyword evidence="3" id="KW-0812">Transmembrane</keyword>
<feature type="transmembrane region" description="Helical" evidence="3">
    <location>
        <begin position="250"/>
        <end position="268"/>
    </location>
</feature>
<feature type="transmembrane region" description="Helical" evidence="3">
    <location>
        <begin position="372"/>
        <end position="389"/>
    </location>
</feature>
<evidence type="ECO:0000256" key="3">
    <source>
        <dbReference type="SAM" id="Phobius"/>
    </source>
</evidence>
<evidence type="ECO:0000313" key="7">
    <source>
        <dbReference type="Proteomes" id="UP001054889"/>
    </source>
</evidence>
<organism evidence="6 7">
    <name type="scientific">Eleusine coracana subsp. coracana</name>
    <dbReference type="NCBI Taxonomy" id="191504"/>
    <lineage>
        <taxon>Eukaryota</taxon>
        <taxon>Viridiplantae</taxon>
        <taxon>Streptophyta</taxon>
        <taxon>Embryophyta</taxon>
        <taxon>Tracheophyta</taxon>
        <taxon>Spermatophyta</taxon>
        <taxon>Magnoliopsida</taxon>
        <taxon>Liliopsida</taxon>
        <taxon>Poales</taxon>
        <taxon>Poaceae</taxon>
        <taxon>PACMAD clade</taxon>
        <taxon>Chloridoideae</taxon>
        <taxon>Cynodonteae</taxon>
        <taxon>Eleusininae</taxon>
        <taxon>Eleusine</taxon>
    </lineage>
</organism>
<keyword evidence="1 2" id="KW-0067">ATP-binding</keyword>
<dbReference type="GO" id="GO:0046854">
    <property type="term" value="P:phosphatidylinositol phosphate biosynthetic process"/>
    <property type="evidence" value="ECO:0007669"/>
    <property type="project" value="TreeGrafter"/>
</dbReference>
<dbReference type="PROSITE" id="PS51455">
    <property type="entry name" value="PIPK"/>
    <property type="match status" value="1"/>
</dbReference>
<keyword evidence="2" id="KW-0547">Nucleotide-binding</keyword>
<dbReference type="GO" id="GO:0010008">
    <property type="term" value="C:endosome membrane"/>
    <property type="evidence" value="ECO:0007669"/>
    <property type="project" value="TreeGrafter"/>
</dbReference>
<dbReference type="FunFam" id="3.30.810.10:FF:000001">
    <property type="entry name" value="1-phosphatidylinositol 3-phosphate 5-kinase FAB1"/>
    <property type="match status" value="1"/>
</dbReference>
<reference evidence="6" key="2">
    <citation type="submission" date="2021-12" db="EMBL/GenBank/DDBJ databases">
        <title>Resequencing data analysis of finger millet.</title>
        <authorList>
            <person name="Hatakeyama M."/>
            <person name="Aluri S."/>
            <person name="Balachadran M.T."/>
            <person name="Sivarajan S.R."/>
            <person name="Poveda L."/>
            <person name="Shimizu-Inatsugi R."/>
            <person name="Schlapbach R."/>
            <person name="Sreeman S.M."/>
            <person name="Shimizu K.K."/>
        </authorList>
    </citation>
    <scope>NUCLEOTIDE SEQUENCE</scope>
</reference>
<dbReference type="Gene3D" id="3.30.810.10">
    <property type="entry name" value="2-Layer Sandwich"/>
    <property type="match status" value="1"/>
</dbReference>
<dbReference type="EMBL" id="BQKI01000199">
    <property type="protein sequence ID" value="GJN40896.1"/>
    <property type="molecule type" value="Genomic_DNA"/>
</dbReference>
<dbReference type="InterPro" id="IPR027483">
    <property type="entry name" value="PInositol-4-P-4/5-kinase_C_sf"/>
</dbReference>
<keyword evidence="2" id="KW-0418">Kinase</keyword>
<keyword evidence="7" id="KW-1185">Reference proteome</keyword>
<dbReference type="PANTHER" id="PTHR45748">
    <property type="entry name" value="1-PHOSPHATIDYLINOSITOL 3-PHOSPHATE 5-KINASE-RELATED"/>
    <property type="match status" value="1"/>
</dbReference>
<feature type="transmembrane region" description="Helical" evidence="3">
    <location>
        <begin position="274"/>
        <end position="290"/>
    </location>
</feature>
<dbReference type="EMBL" id="BQKI01000199">
    <property type="protein sequence ID" value="GJN40994.1"/>
    <property type="molecule type" value="Genomic_DNA"/>
</dbReference>
<dbReference type="AlphaFoldDB" id="A0AAV5FZ99"/>
<dbReference type="Pfam" id="PF01504">
    <property type="entry name" value="PIP5K"/>
    <property type="match status" value="2"/>
</dbReference>
<dbReference type="GO" id="GO:0005524">
    <property type="term" value="F:ATP binding"/>
    <property type="evidence" value="ECO:0007669"/>
    <property type="project" value="UniProtKB-UniRule"/>
</dbReference>
<evidence type="ECO:0000259" key="4">
    <source>
        <dbReference type="PROSITE" id="PS51455"/>
    </source>
</evidence>
<keyword evidence="3" id="KW-1133">Transmembrane helix</keyword>
<reference evidence="6" key="1">
    <citation type="journal article" date="2018" name="DNA Res.">
        <title>Multiple hybrid de novo genome assembly of finger millet, an orphan allotetraploid crop.</title>
        <authorList>
            <person name="Hatakeyama M."/>
            <person name="Aluri S."/>
            <person name="Balachadran M.T."/>
            <person name="Sivarajan S.R."/>
            <person name="Patrignani A."/>
            <person name="Gruter S."/>
            <person name="Poveda L."/>
            <person name="Shimizu-Inatsugi R."/>
            <person name="Baeten J."/>
            <person name="Francoijs K.J."/>
            <person name="Nataraja K.N."/>
            <person name="Reddy Y.A.N."/>
            <person name="Phadnis S."/>
            <person name="Ravikumar R.L."/>
            <person name="Schlapbach R."/>
            <person name="Sreeman S.M."/>
            <person name="Shimizu K.K."/>
        </authorList>
    </citation>
    <scope>NUCLEOTIDE SEQUENCE</scope>
</reference>
<evidence type="ECO:0000256" key="1">
    <source>
        <dbReference type="ARBA" id="ARBA00022840"/>
    </source>
</evidence>
<feature type="domain" description="PIPK" evidence="4">
    <location>
        <begin position="442"/>
        <end position="765"/>
    </location>
</feature>
<protein>
    <recommendedName>
        <fullName evidence="4">PIPK domain-containing protein</fullName>
    </recommendedName>
</protein>
<dbReference type="InterPro" id="IPR002498">
    <property type="entry name" value="PInositol-4-P-4/5-kinase_core"/>
</dbReference>
<evidence type="ECO:0000256" key="2">
    <source>
        <dbReference type="PROSITE-ProRule" id="PRU00781"/>
    </source>
</evidence>
<keyword evidence="3" id="KW-0472">Membrane</keyword>
<dbReference type="InterPro" id="IPR044769">
    <property type="entry name" value="PIKfyve_PIPKc"/>
</dbReference>
<comment type="caution">
    <text evidence="6">The sequence shown here is derived from an EMBL/GenBank/DDBJ whole genome shotgun (WGS) entry which is preliminary data.</text>
</comment>
<dbReference type="SMART" id="SM00330">
    <property type="entry name" value="PIPKc"/>
    <property type="match status" value="1"/>
</dbReference>
<dbReference type="PANTHER" id="PTHR45748:SF3">
    <property type="entry name" value="1-PHOSPHATIDYLINOSITOL-3-PHOSPHATE 5-KINASE"/>
    <property type="match status" value="1"/>
</dbReference>
<dbReference type="CDD" id="cd17300">
    <property type="entry name" value="PIPKc_PIKfyve"/>
    <property type="match status" value="1"/>
</dbReference>
<gene>
    <name evidence="6" type="primary">gn00312</name>
    <name evidence="5" type="synonym">gn00207</name>
    <name evidence="5" type="ORF">PR202_gn00207</name>
    <name evidence="6" type="ORF">PR202_gn00312</name>
</gene>
<name>A0AAV5FZ99_ELECO</name>
<proteinExistence type="predicted"/>
<accession>A0AAV5FZ99</accession>
<dbReference type="Proteomes" id="UP001054889">
    <property type="component" value="Unassembled WGS sequence"/>
</dbReference>
<dbReference type="SUPFAM" id="SSF56104">
    <property type="entry name" value="SAICAR synthase-like"/>
    <property type="match status" value="1"/>
</dbReference>
<dbReference type="GO" id="GO:0000285">
    <property type="term" value="F:1-phosphatidylinositol-3-phosphate 5-kinase activity"/>
    <property type="evidence" value="ECO:0007669"/>
    <property type="project" value="InterPro"/>
</dbReference>